<keyword evidence="6" id="KW-1185">Reference proteome</keyword>
<keyword evidence="3" id="KW-0804">Transcription</keyword>
<feature type="domain" description="HTH luxR-type" evidence="4">
    <location>
        <begin position="251"/>
        <end position="316"/>
    </location>
</feature>
<dbReference type="PANTHER" id="PTHR44688:SF16">
    <property type="entry name" value="DNA-BINDING TRANSCRIPTIONAL ACTIVATOR DEVR_DOSR"/>
    <property type="match status" value="1"/>
</dbReference>
<sequence length="338" mass="37177">MRGLPSEPPPGQGLTVALGQLQRHVNFDSALVIHQPSRGRSQVVTRLGYSSSAAWALQNLFPLSYEIGFTHRLDPEHHLPPSISDVGADLREQFIRTPLFRRYLGSEGYRDGMSLELFDEQVYLGLVHFSSRRPDTFRPAQRALAQSLSSLLALGLRANAAASPFAASSSAASSSAGTVHLRWPDAAPDETARGNLPLLQDPGFARVLTDFMESPLDTLRHLWPQETGWLRVTLSRRSEFNDLAVRTEQVSRTDLWQLSLQELRVLSGLVIGRTDAEIARALTLSERTVHSHMTSIRRKLQVTRRAEAAARAAAASIVIPGPVTAPMPDLVQVFRGVG</sequence>
<keyword evidence="2 5" id="KW-0238">DNA-binding</keyword>
<dbReference type="EMBL" id="JACCFQ010000001">
    <property type="protein sequence ID" value="NYJ17156.1"/>
    <property type="molecule type" value="Genomic_DNA"/>
</dbReference>
<dbReference type="CDD" id="cd06170">
    <property type="entry name" value="LuxR_C_like"/>
    <property type="match status" value="1"/>
</dbReference>
<accession>A0A7Z0E8T5</accession>
<gene>
    <name evidence="5" type="ORF">HNR11_001690</name>
</gene>
<protein>
    <submittedName>
        <fullName evidence="5">DNA-binding CsgD family transcriptional regulator</fullName>
    </submittedName>
</protein>
<dbReference type="InterPro" id="IPR016032">
    <property type="entry name" value="Sig_transdc_resp-reg_C-effctor"/>
</dbReference>
<dbReference type="SMART" id="SM00421">
    <property type="entry name" value="HTH_LUXR"/>
    <property type="match status" value="1"/>
</dbReference>
<evidence type="ECO:0000313" key="5">
    <source>
        <dbReference type="EMBL" id="NYJ17156.1"/>
    </source>
</evidence>
<dbReference type="PRINTS" id="PR00038">
    <property type="entry name" value="HTHLUXR"/>
</dbReference>
<dbReference type="PROSITE" id="PS50043">
    <property type="entry name" value="HTH_LUXR_2"/>
    <property type="match status" value="1"/>
</dbReference>
<organism evidence="5 6">
    <name type="scientific">Nesterenkonia sandarakina</name>
    <dbReference type="NCBI Taxonomy" id="272918"/>
    <lineage>
        <taxon>Bacteria</taxon>
        <taxon>Bacillati</taxon>
        <taxon>Actinomycetota</taxon>
        <taxon>Actinomycetes</taxon>
        <taxon>Micrococcales</taxon>
        <taxon>Micrococcaceae</taxon>
        <taxon>Nesterenkonia</taxon>
    </lineage>
</organism>
<dbReference type="PANTHER" id="PTHR44688">
    <property type="entry name" value="DNA-BINDING TRANSCRIPTIONAL ACTIVATOR DEVR_DOSR"/>
    <property type="match status" value="1"/>
</dbReference>
<dbReference type="Proteomes" id="UP000560069">
    <property type="component" value="Unassembled WGS sequence"/>
</dbReference>
<dbReference type="AlphaFoldDB" id="A0A7Z0E8T5"/>
<keyword evidence="1" id="KW-0805">Transcription regulation</keyword>
<dbReference type="RefSeq" id="WP_179441935.1">
    <property type="nucleotide sequence ID" value="NZ_BAAALK010000002.1"/>
</dbReference>
<comment type="caution">
    <text evidence="5">The sequence shown here is derived from an EMBL/GenBank/DDBJ whole genome shotgun (WGS) entry which is preliminary data.</text>
</comment>
<dbReference type="InterPro" id="IPR000792">
    <property type="entry name" value="Tscrpt_reg_LuxR_C"/>
</dbReference>
<evidence type="ECO:0000256" key="3">
    <source>
        <dbReference type="ARBA" id="ARBA00023163"/>
    </source>
</evidence>
<evidence type="ECO:0000313" key="6">
    <source>
        <dbReference type="Proteomes" id="UP000560069"/>
    </source>
</evidence>
<dbReference type="Gene3D" id="1.10.10.10">
    <property type="entry name" value="Winged helix-like DNA-binding domain superfamily/Winged helix DNA-binding domain"/>
    <property type="match status" value="1"/>
</dbReference>
<evidence type="ECO:0000256" key="2">
    <source>
        <dbReference type="ARBA" id="ARBA00023125"/>
    </source>
</evidence>
<name>A0A7Z0E8T5_9MICC</name>
<evidence type="ECO:0000256" key="1">
    <source>
        <dbReference type="ARBA" id="ARBA00023015"/>
    </source>
</evidence>
<dbReference type="GO" id="GO:0006355">
    <property type="term" value="P:regulation of DNA-templated transcription"/>
    <property type="evidence" value="ECO:0007669"/>
    <property type="project" value="InterPro"/>
</dbReference>
<dbReference type="Pfam" id="PF00196">
    <property type="entry name" value="GerE"/>
    <property type="match status" value="1"/>
</dbReference>
<proteinExistence type="predicted"/>
<reference evidence="5 6" key="1">
    <citation type="submission" date="2020-07" db="EMBL/GenBank/DDBJ databases">
        <title>Sequencing the genomes of 1000 actinobacteria strains.</title>
        <authorList>
            <person name="Klenk H.-P."/>
        </authorList>
    </citation>
    <scope>NUCLEOTIDE SEQUENCE [LARGE SCALE GENOMIC DNA]</scope>
    <source>
        <strain evidence="5 6">DSM 15664</strain>
    </source>
</reference>
<evidence type="ECO:0000259" key="4">
    <source>
        <dbReference type="PROSITE" id="PS50043"/>
    </source>
</evidence>
<dbReference type="SUPFAM" id="SSF55781">
    <property type="entry name" value="GAF domain-like"/>
    <property type="match status" value="1"/>
</dbReference>
<dbReference type="SUPFAM" id="SSF46894">
    <property type="entry name" value="C-terminal effector domain of the bipartite response regulators"/>
    <property type="match status" value="1"/>
</dbReference>
<dbReference type="GO" id="GO:0003677">
    <property type="term" value="F:DNA binding"/>
    <property type="evidence" value="ECO:0007669"/>
    <property type="project" value="UniProtKB-KW"/>
</dbReference>
<dbReference type="InterPro" id="IPR036388">
    <property type="entry name" value="WH-like_DNA-bd_sf"/>
</dbReference>